<dbReference type="RefSeq" id="WP_023554002.1">
    <property type="nucleotide sequence ID" value="NZ_CM002286.1"/>
</dbReference>
<dbReference type="HOGENOM" id="CLU_3030623_0_0_11"/>
<evidence type="ECO:0000313" key="3">
    <source>
        <dbReference type="Proteomes" id="UP000017984"/>
    </source>
</evidence>
<proteinExistence type="predicted"/>
<evidence type="ECO:0000313" key="2">
    <source>
        <dbReference type="EMBL" id="EST18071.1"/>
    </source>
</evidence>
<keyword evidence="1" id="KW-0472">Membrane</keyword>
<dbReference type="AlphaFoldDB" id="V6JFX3"/>
<dbReference type="EMBL" id="AWQX01000398">
    <property type="protein sequence ID" value="EST18071.1"/>
    <property type="molecule type" value="Genomic_DNA"/>
</dbReference>
<gene>
    <name evidence="2" type="ORF">M878_45750</name>
</gene>
<keyword evidence="3" id="KW-1185">Reference proteome</keyword>
<reference evidence="2 3" key="1">
    <citation type="journal article" date="2014" name="Genome Announc.">
        <title>Draft Genome Sequence of Streptomyces roseochromogenes subsp. oscitans DS 12.976, Producer of the Aminocoumarin Antibiotic Clorobiocin.</title>
        <authorList>
            <person name="Ruckert C."/>
            <person name="Kalinowski J."/>
            <person name="Heide L."/>
            <person name="Apel A.K."/>
        </authorList>
    </citation>
    <scope>NUCLEOTIDE SEQUENCE [LARGE SCALE GENOMIC DNA]</scope>
    <source>
        <strain evidence="2 3">DS 12.976</strain>
        <plasmid evidence="2">pSros1</plasmid>
    </source>
</reference>
<keyword evidence="1" id="KW-0812">Transmembrane</keyword>
<comment type="caution">
    <text evidence="2">The sequence shown here is derived from an EMBL/GenBank/DDBJ whole genome shotgun (WGS) entry which is preliminary data.</text>
</comment>
<dbReference type="Proteomes" id="UP000017984">
    <property type="component" value="Plasmid pSros1"/>
</dbReference>
<evidence type="ECO:0000256" key="1">
    <source>
        <dbReference type="SAM" id="Phobius"/>
    </source>
</evidence>
<feature type="transmembrane region" description="Helical" evidence="1">
    <location>
        <begin position="32"/>
        <end position="49"/>
    </location>
</feature>
<feature type="transmembrane region" description="Helical" evidence="1">
    <location>
        <begin position="7"/>
        <end position="26"/>
    </location>
</feature>
<geneLocation type="plasmid" evidence="2 3">
    <name>pSros1</name>
</geneLocation>
<accession>V6JFX3</accession>
<dbReference type="PATRIC" id="fig|1352936.5.peg.9514"/>
<name>V6JFX3_STRRC</name>
<keyword evidence="2" id="KW-0614">Plasmid</keyword>
<organism evidence="2 3">
    <name type="scientific">Streptomyces roseochromogenus subsp. oscitans DS 12.976</name>
    <dbReference type="NCBI Taxonomy" id="1352936"/>
    <lineage>
        <taxon>Bacteria</taxon>
        <taxon>Bacillati</taxon>
        <taxon>Actinomycetota</taxon>
        <taxon>Actinomycetes</taxon>
        <taxon>Kitasatosporales</taxon>
        <taxon>Streptomycetaceae</taxon>
        <taxon>Streptomyces</taxon>
    </lineage>
</organism>
<keyword evidence="1" id="KW-1133">Transmembrane helix</keyword>
<protein>
    <submittedName>
        <fullName evidence="2">Uncharacterized protein</fullName>
    </submittedName>
</protein>
<sequence>MPTSLKAFTTCTLASLVMIIAVTVGVRVYAPLWVAWAALAVVNAALLVADRRPRH</sequence>